<sequence>MRKESVCRHRKKGVIARLAERVEAIWHKQILRLAPQDEISLTPSPMAWPYFVFYFRLKRHQLGREVKATQMLYVTNRNDWRAWLEKNHATKKEVWLVYYKKHTGKPGITYDDAVEEALCLGWIDSIVKRLDDEKFARKFTPRRNGSNWSELNRKRARRMIGQGKMTETGLARFREFDKEKLKTKPSKKRLVVPPDVRKALASNKKAWKNFSDFAPSYKRQYIGWITDAKRKETREKRIRQTIKWAAQNKKPGLM</sequence>
<evidence type="ECO:0000313" key="1">
    <source>
        <dbReference type="EMBL" id="TET45837.1"/>
    </source>
</evidence>
<dbReference type="Proteomes" id="UP000315525">
    <property type="component" value="Unassembled WGS sequence"/>
</dbReference>
<comment type="caution">
    <text evidence="1">The sequence shown here is derived from an EMBL/GenBank/DDBJ whole genome shotgun (WGS) entry which is preliminary data.</text>
</comment>
<dbReference type="AlphaFoldDB" id="A0A523UTF5"/>
<accession>A0A523UTF5</accession>
<proteinExistence type="predicted"/>
<reference evidence="1 2" key="1">
    <citation type="submission" date="2019-03" db="EMBL/GenBank/DDBJ databases">
        <title>Metabolic potential of uncultured bacteria and archaea associated with petroleum seepage in deep-sea sediments.</title>
        <authorList>
            <person name="Dong X."/>
            <person name="Hubert C."/>
        </authorList>
    </citation>
    <scope>NUCLEOTIDE SEQUENCE [LARGE SCALE GENOMIC DNA]</scope>
    <source>
        <strain evidence="1">E44_bin18</strain>
    </source>
</reference>
<organism evidence="1 2">
    <name type="scientific">candidate division TA06 bacterium</name>
    <dbReference type="NCBI Taxonomy" id="2250710"/>
    <lineage>
        <taxon>Bacteria</taxon>
        <taxon>Bacteria division TA06</taxon>
    </lineage>
</organism>
<dbReference type="EMBL" id="SOJN01000075">
    <property type="protein sequence ID" value="TET45837.1"/>
    <property type="molecule type" value="Genomic_DNA"/>
</dbReference>
<dbReference type="Pfam" id="PF13376">
    <property type="entry name" value="OmdA"/>
    <property type="match status" value="1"/>
</dbReference>
<protein>
    <recommendedName>
        <fullName evidence="3">Bacteriocin-protection protein</fullName>
    </recommendedName>
</protein>
<evidence type="ECO:0000313" key="2">
    <source>
        <dbReference type="Proteomes" id="UP000315525"/>
    </source>
</evidence>
<name>A0A523UTF5_UNCT6</name>
<evidence type="ECO:0008006" key="3">
    <source>
        <dbReference type="Google" id="ProtNLM"/>
    </source>
</evidence>
<gene>
    <name evidence="1" type="ORF">E3J62_06625</name>
</gene>